<dbReference type="InterPro" id="IPR001920">
    <property type="entry name" value="Asp/Glu_race"/>
</dbReference>
<comment type="caution">
    <text evidence="2">The sequence shown here is derived from an EMBL/GenBank/DDBJ whole genome shotgun (WGS) entry which is preliminary data.</text>
</comment>
<dbReference type="EMBL" id="JABWSX010000001">
    <property type="protein sequence ID" value="NVL10340.1"/>
    <property type="molecule type" value="Genomic_DNA"/>
</dbReference>
<proteinExistence type="predicted"/>
<dbReference type="Gene3D" id="3.40.50.1860">
    <property type="match status" value="1"/>
</dbReference>
<dbReference type="Proteomes" id="UP000692816">
    <property type="component" value="Unassembled WGS sequence"/>
</dbReference>
<evidence type="ECO:0000313" key="2">
    <source>
        <dbReference type="EMBL" id="NVL10340.1"/>
    </source>
</evidence>
<evidence type="ECO:0000313" key="1">
    <source>
        <dbReference type="EMBL" id="MBO1432664.1"/>
    </source>
</evidence>
<gene>
    <name evidence="2" type="ORF">HU230_32485</name>
    <name evidence="1" type="ORF">J4P68_25325</name>
</gene>
<name>A0A973WVZ8_9BRAD</name>
<evidence type="ECO:0000313" key="3">
    <source>
        <dbReference type="Proteomes" id="UP000692816"/>
    </source>
</evidence>
<organism evidence="2">
    <name type="scientific">Bradyrhizobium quebecense</name>
    <dbReference type="NCBI Taxonomy" id="2748629"/>
    <lineage>
        <taxon>Bacteria</taxon>
        <taxon>Pseudomonadati</taxon>
        <taxon>Pseudomonadota</taxon>
        <taxon>Alphaproteobacteria</taxon>
        <taxon>Hyphomicrobiales</taxon>
        <taxon>Nitrobacteraceae</taxon>
        <taxon>Bradyrhizobium</taxon>
    </lineage>
</organism>
<sequence length="79" mass="8854">MPLIHIIDVTGAALVTASIKRALLLATLYTMEQPFHCDRLRERFDLSPIVPDEKDRSRIHNVVFNELCGGCHFGSAGLY</sequence>
<keyword evidence="3" id="KW-1185">Reference proteome</keyword>
<dbReference type="EMBL" id="JAGEPA010000001">
    <property type="protein sequence ID" value="MBO1432664.1"/>
    <property type="molecule type" value="Genomic_DNA"/>
</dbReference>
<reference evidence="2" key="1">
    <citation type="submission" date="2020-06" db="EMBL/GenBank/DDBJ databases">
        <title>Whole Genome Sequence of Bradyrhizobium sp. Strain 66S1MB.</title>
        <authorList>
            <person name="Bromfield E."/>
            <person name="Cloutier S."/>
        </authorList>
    </citation>
    <scope>NUCLEOTIDE SEQUENCE</scope>
    <source>
        <strain evidence="2">66S1MB</strain>
    </source>
</reference>
<accession>A0A973WVZ8</accession>
<dbReference type="GO" id="GO:0016855">
    <property type="term" value="F:racemase and epimerase activity, acting on amino acids and derivatives"/>
    <property type="evidence" value="ECO:0007669"/>
    <property type="project" value="InterPro"/>
</dbReference>
<dbReference type="SUPFAM" id="SSF53681">
    <property type="entry name" value="Aspartate/glutamate racemase"/>
    <property type="match status" value="1"/>
</dbReference>
<dbReference type="AlphaFoldDB" id="A0A973WVZ8"/>
<reference evidence="1" key="2">
    <citation type="journal article" date="2021" name="Int. J. Syst. Evol. Microbiol.">
        <title>Bradyrhizobium septentrionale sp. nov. (sv. septentrionale) and Bradyrhizobium quebecense sp. nov. (sv. septentrionale) associated with legumes native to Canada possess rearranged symbiosis genes and numerous insertion sequences.</title>
        <authorList>
            <person name="Bromfield E.S.P."/>
            <person name="Cloutier S."/>
        </authorList>
    </citation>
    <scope>NUCLEOTIDE SEQUENCE</scope>
    <source>
        <strain evidence="1">12S5</strain>
    </source>
</reference>
<protein>
    <submittedName>
        <fullName evidence="2">Aspartate/glutamate racemase family protein</fullName>
    </submittedName>
</protein>